<feature type="compositionally biased region" description="Polar residues" evidence="1">
    <location>
        <begin position="287"/>
        <end position="301"/>
    </location>
</feature>
<dbReference type="Proteomes" id="UP001270362">
    <property type="component" value="Unassembled WGS sequence"/>
</dbReference>
<dbReference type="EMBL" id="JAULSO010000002">
    <property type="protein sequence ID" value="KAK3687513.1"/>
    <property type="molecule type" value="Genomic_DNA"/>
</dbReference>
<feature type="region of interest" description="Disordered" evidence="1">
    <location>
        <begin position="257"/>
        <end position="308"/>
    </location>
</feature>
<comment type="caution">
    <text evidence="2">The sequence shown here is derived from an EMBL/GenBank/DDBJ whole genome shotgun (WGS) entry which is preliminary data.</text>
</comment>
<gene>
    <name evidence="2" type="ORF">B0T22DRAFT_510245</name>
</gene>
<keyword evidence="3" id="KW-1185">Reference proteome</keyword>
<evidence type="ECO:0000256" key="1">
    <source>
        <dbReference type="SAM" id="MobiDB-lite"/>
    </source>
</evidence>
<proteinExistence type="predicted"/>
<evidence type="ECO:0000313" key="2">
    <source>
        <dbReference type="EMBL" id="KAK3687513.1"/>
    </source>
</evidence>
<name>A0AAE1CBG9_9PEZI</name>
<organism evidence="2 3">
    <name type="scientific">Podospora appendiculata</name>
    <dbReference type="NCBI Taxonomy" id="314037"/>
    <lineage>
        <taxon>Eukaryota</taxon>
        <taxon>Fungi</taxon>
        <taxon>Dikarya</taxon>
        <taxon>Ascomycota</taxon>
        <taxon>Pezizomycotina</taxon>
        <taxon>Sordariomycetes</taxon>
        <taxon>Sordariomycetidae</taxon>
        <taxon>Sordariales</taxon>
        <taxon>Podosporaceae</taxon>
        <taxon>Podospora</taxon>
    </lineage>
</organism>
<accession>A0AAE1CBG9</accession>
<evidence type="ECO:0000313" key="3">
    <source>
        <dbReference type="Proteomes" id="UP001270362"/>
    </source>
</evidence>
<feature type="compositionally biased region" description="Acidic residues" evidence="1">
    <location>
        <begin position="260"/>
        <end position="286"/>
    </location>
</feature>
<reference evidence="2" key="1">
    <citation type="journal article" date="2023" name="Mol. Phylogenet. Evol.">
        <title>Genome-scale phylogeny and comparative genomics of the fungal order Sordariales.</title>
        <authorList>
            <person name="Hensen N."/>
            <person name="Bonometti L."/>
            <person name="Westerberg I."/>
            <person name="Brannstrom I.O."/>
            <person name="Guillou S."/>
            <person name="Cros-Aarteil S."/>
            <person name="Calhoun S."/>
            <person name="Haridas S."/>
            <person name="Kuo A."/>
            <person name="Mondo S."/>
            <person name="Pangilinan J."/>
            <person name="Riley R."/>
            <person name="LaButti K."/>
            <person name="Andreopoulos B."/>
            <person name="Lipzen A."/>
            <person name="Chen C."/>
            <person name="Yan M."/>
            <person name="Daum C."/>
            <person name="Ng V."/>
            <person name="Clum A."/>
            <person name="Steindorff A."/>
            <person name="Ohm R.A."/>
            <person name="Martin F."/>
            <person name="Silar P."/>
            <person name="Natvig D.O."/>
            <person name="Lalanne C."/>
            <person name="Gautier V."/>
            <person name="Ament-Velasquez S.L."/>
            <person name="Kruys A."/>
            <person name="Hutchinson M.I."/>
            <person name="Powell A.J."/>
            <person name="Barry K."/>
            <person name="Miller A.N."/>
            <person name="Grigoriev I.V."/>
            <person name="Debuchy R."/>
            <person name="Gladieux P."/>
            <person name="Hiltunen Thoren M."/>
            <person name="Johannesson H."/>
        </authorList>
    </citation>
    <scope>NUCLEOTIDE SEQUENCE</scope>
    <source>
        <strain evidence="2">CBS 314.62</strain>
    </source>
</reference>
<dbReference type="AlphaFoldDB" id="A0AAE1CBG9"/>
<protein>
    <submittedName>
        <fullName evidence="2">Uncharacterized protein</fullName>
    </submittedName>
</protein>
<sequence>MSMGEVARDGFTCASGRFCAYGMDRVEASDLKRMFFPKVTWEAQRLLRNHRDRFVPAQLKHYGVEYDQNELTGNGVDLLRKVLQAGLCDNVPDHIQKLKSEMHAEWLESRSIESIKGRPELIMEKCFLDQSGNPDTTKTNDMNEAAQNHVAKEAWEIQRQKDERKAERAARRAKYIGFQRYSIIGRYIINCKSIREGWPDMARRMTMAVRIADDESTNGIYEAVFDFGVFEGMMILSADKTALNEYCSLLESRNETRCDVDEDEESQFEDSHDEESQSEDSQDEESNAGTTRKATSGSGQPPENKRDSSANCREFFFYLKCSDPGIGEIGFILEKGKLKFGGFMLASFTGTMDLLCVGSEVTFTGYKMSALPPKFYASWEDYSEAEYERPRVGRWW</sequence>
<reference evidence="2" key="2">
    <citation type="submission" date="2023-06" db="EMBL/GenBank/DDBJ databases">
        <authorList>
            <consortium name="Lawrence Berkeley National Laboratory"/>
            <person name="Haridas S."/>
            <person name="Hensen N."/>
            <person name="Bonometti L."/>
            <person name="Westerberg I."/>
            <person name="Brannstrom I.O."/>
            <person name="Guillou S."/>
            <person name="Cros-Aarteil S."/>
            <person name="Calhoun S."/>
            <person name="Kuo A."/>
            <person name="Mondo S."/>
            <person name="Pangilinan J."/>
            <person name="Riley R."/>
            <person name="Labutti K."/>
            <person name="Andreopoulos B."/>
            <person name="Lipzen A."/>
            <person name="Chen C."/>
            <person name="Yanf M."/>
            <person name="Daum C."/>
            <person name="Ng V."/>
            <person name="Clum A."/>
            <person name="Steindorff A."/>
            <person name="Ohm R."/>
            <person name="Martin F."/>
            <person name="Silar P."/>
            <person name="Natvig D."/>
            <person name="Lalanne C."/>
            <person name="Gautier V."/>
            <person name="Ament-Velasquez S.L."/>
            <person name="Kruys A."/>
            <person name="Hutchinson M.I."/>
            <person name="Powell A.J."/>
            <person name="Barry K."/>
            <person name="Miller A.N."/>
            <person name="Grigoriev I.V."/>
            <person name="Debuchy R."/>
            <person name="Gladieux P."/>
            <person name="Thoren M.H."/>
            <person name="Johannesson H."/>
        </authorList>
    </citation>
    <scope>NUCLEOTIDE SEQUENCE</scope>
    <source>
        <strain evidence="2">CBS 314.62</strain>
    </source>
</reference>